<name>A0A5B6W0H1_9ROSI</name>
<organism evidence="1 2">
    <name type="scientific">Gossypium australe</name>
    <dbReference type="NCBI Taxonomy" id="47621"/>
    <lineage>
        <taxon>Eukaryota</taxon>
        <taxon>Viridiplantae</taxon>
        <taxon>Streptophyta</taxon>
        <taxon>Embryophyta</taxon>
        <taxon>Tracheophyta</taxon>
        <taxon>Spermatophyta</taxon>
        <taxon>Magnoliopsida</taxon>
        <taxon>eudicotyledons</taxon>
        <taxon>Gunneridae</taxon>
        <taxon>Pentapetalae</taxon>
        <taxon>rosids</taxon>
        <taxon>malvids</taxon>
        <taxon>Malvales</taxon>
        <taxon>Malvaceae</taxon>
        <taxon>Malvoideae</taxon>
        <taxon>Gossypium</taxon>
    </lineage>
</organism>
<dbReference type="EMBL" id="SMMG02000005">
    <property type="protein sequence ID" value="KAA3474675.1"/>
    <property type="molecule type" value="Genomic_DNA"/>
</dbReference>
<gene>
    <name evidence="1" type="ORF">EPI10_024940</name>
</gene>
<dbReference type="Proteomes" id="UP000325315">
    <property type="component" value="Unassembled WGS sequence"/>
</dbReference>
<reference evidence="2" key="1">
    <citation type="journal article" date="2019" name="Plant Biotechnol. J.">
        <title>Genome sequencing of the Australian wild diploid species Gossypium australe highlights disease resistance and delayed gland morphogenesis.</title>
        <authorList>
            <person name="Cai Y."/>
            <person name="Cai X."/>
            <person name="Wang Q."/>
            <person name="Wang P."/>
            <person name="Zhang Y."/>
            <person name="Cai C."/>
            <person name="Xu Y."/>
            <person name="Wang K."/>
            <person name="Zhou Z."/>
            <person name="Wang C."/>
            <person name="Geng S."/>
            <person name="Li B."/>
            <person name="Dong Q."/>
            <person name="Hou Y."/>
            <person name="Wang H."/>
            <person name="Ai P."/>
            <person name="Liu Z."/>
            <person name="Yi F."/>
            <person name="Sun M."/>
            <person name="An G."/>
            <person name="Cheng J."/>
            <person name="Zhang Y."/>
            <person name="Shi Q."/>
            <person name="Xie Y."/>
            <person name="Shi X."/>
            <person name="Chang Y."/>
            <person name="Huang F."/>
            <person name="Chen Y."/>
            <person name="Hong S."/>
            <person name="Mi L."/>
            <person name="Sun Q."/>
            <person name="Zhang L."/>
            <person name="Zhou B."/>
            <person name="Peng R."/>
            <person name="Zhang X."/>
            <person name="Liu F."/>
        </authorList>
    </citation>
    <scope>NUCLEOTIDE SEQUENCE [LARGE SCALE GENOMIC DNA]</scope>
    <source>
        <strain evidence="2">cv. PA1801</strain>
    </source>
</reference>
<accession>A0A5B6W0H1</accession>
<evidence type="ECO:0000313" key="2">
    <source>
        <dbReference type="Proteomes" id="UP000325315"/>
    </source>
</evidence>
<protein>
    <submittedName>
        <fullName evidence="1">Disease resistance protein RGA2-like</fullName>
    </submittedName>
</protein>
<dbReference type="AlphaFoldDB" id="A0A5B6W0H1"/>
<evidence type="ECO:0000313" key="1">
    <source>
        <dbReference type="EMBL" id="KAA3474675.1"/>
    </source>
</evidence>
<keyword evidence="2" id="KW-1185">Reference proteome</keyword>
<sequence>MSRVRCKLVDTPTKPLEKMKLEKLHYDIRIRSMESKDECWKVVIHAMTDIKHKDHIDNNFYGDMESTFLSLEVLEILTAVNGGEHFPLLSSVTILHCPKLVKLPMLQSIKKLHAEEVMLVYSNH</sequence>
<comment type="caution">
    <text evidence="1">The sequence shown here is derived from an EMBL/GenBank/DDBJ whole genome shotgun (WGS) entry which is preliminary data.</text>
</comment>
<proteinExistence type="predicted"/>